<dbReference type="PANTHER" id="PTHR36922:SF1">
    <property type="entry name" value="DUF1993 DOMAIN-CONTAINING PROTEIN"/>
    <property type="match status" value="1"/>
</dbReference>
<dbReference type="Pfam" id="PF09351">
    <property type="entry name" value="DUF1993"/>
    <property type="match status" value="1"/>
</dbReference>
<organism evidence="1 2">
    <name type="scientific">Sodalis ligni</name>
    <dbReference type="NCBI Taxonomy" id="2697027"/>
    <lineage>
        <taxon>Bacteria</taxon>
        <taxon>Pseudomonadati</taxon>
        <taxon>Pseudomonadota</taxon>
        <taxon>Gammaproteobacteria</taxon>
        <taxon>Enterobacterales</taxon>
        <taxon>Bruguierivoracaceae</taxon>
        <taxon>Sodalis</taxon>
    </lineage>
</organism>
<keyword evidence="2" id="KW-1185">Reference proteome</keyword>
<evidence type="ECO:0008006" key="3">
    <source>
        <dbReference type="Google" id="ProtNLM"/>
    </source>
</evidence>
<dbReference type="Proteomes" id="UP000294555">
    <property type="component" value="Unassembled WGS sequence"/>
</dbReference>
<dbReference type="EMBL" id="SJOI01000001">
    <property type="protein sequence ID" value="TCL05974.1"/>
    <property type="molecule type" value="Genomic_DNA"/>
</dbReference>
<evidence type="ECO:0000313" key="1">
    <source>
        <dbReference type="EMBL" id="TCL05974.1"/>
    </source>
</evidence>
<reference evidence="1 2" key="1">
    <citation type="submission" date="2019-02" db="EMBL/GenBank/DDBJ databases">
        <title>Investigation of anaerobic lignin degradation for improved lignocellulosic biofuels.</title>
        <authorList>
            <person name="Deangelis K."/>
        </authorList>
    </citation>
    <scope>NUCLEOTIDE SEQUENCE [LARGE SCALE GENOMIC DNA]</scope>
    <source>
        <strain evidence="1 2">159R</strain>
    </source>
</reference>
<comment type="caution">
    <text evidence="1">The sequence shown here is derived from an EMBL/GenBank/DDBJ whole genome shotgun (WGS) entry which is preliminary data.</text>
</comment>
<accession>A0A4R1NEC8</accession>
<proteinExistence type="predicted"/>
<dbReference type="RefSeq" id="WP_132924987.1">
    <property type="nucleotide sequence ID" value="NZ_CP075169.1"/>
</dbReference>
<gene>
    <name evidence="1" type="ORF">EZJ58_4198</name>
</gene>
<sequence>MVTTAQPNISFYQASVPVFIRMLTNLSSLLAKAAAHVQEQGIEPSDWINARLAPDMFTLARQVQSASDAAKGGAARLAGCEIPSFPDTESTFDELQTRIAKTLTFLGNLHPEQFEHSGERPVVMNMRGSEKSFTGNDYLFQMAIPNFFFHITTAYDILRHLGLAIGKKDYLGSFE</sequence>
<evidence type="ECO:0000313" key="2">
    <source>
        <dbReference type="Proteomes" id="UP000294555"/>
    </source>
</evidence>
<name>A0A4R1NEC8_9GAMM</name>
<dbReference type="InterPro" id="IPR018531">
    <property type="entry name" value="DUF1993"/>
</dbReference>
<dbReference type="OrthoDB" id="338237at2"/>
<dbReference type="SUPFAM" id="SSF109854">
    <property type="entry name" value="DinB/YfiT-like putative metalloenzymes"/>
    <property type="match status" value="1"/>
</dbReference>
<protein>
    <recommendedName>
        <fullName evidence="3">DUF1993 domain-containing protein</fullName>
    </recommendedName>
</protein>
<dbReference type="PANTHER" id="PTHR36922">
    <property type="entry name" value="BLL2446 PROTEIN"/>
    <property type="match status" value="1"/>
</dbReference>
<dbReference type="InterPro" id="IPR034660">
    <property type="entry name" value="DinB/YfiT-like"/>
</dbReference>
<dbReference type="AlphaFoldDB" id="A0A4R1NEC8"/>
<dbReference type="Gene3D" id="1.20.120.450">
    <property type="entry name" value="dinb family like domain"/>
    <property type="match status" value="1"/>
</dbReference>